<comment type="caution">
    <text evidence="2">The sequence shown here is derived from an EMBL/GenBank/DDBJ whole genome shotgun (WGS) entry which is preliminary data.</text>
</comment>
<feature type="compositionally biased region" description="Low complexity" evidence="1">
    <location>
        <begin position="226"/>
        <end position="263"/>
    </location>
</feature>
<name>A0AAE0L5K5_9CHLO</name>
<reference evidence="2 3" key="1">
    <citation type="journal article" date="2015" name="Genome Biol. Evol.">
        <title>Comparative Genomics of a Bacterivorous Green Alga Reveals Evolutionary Causalities and Consequences of Phago-Mixotrophic Mode of Nutrition.</title>
        <authorList>
            <person name="Burns J.A."/>
            <person name="Paasch A."/>
            <person name="Narechania A."/>
            <person name="Kim E."/>
        </authorList>
    </citation>
    <scope>NUCLEOTIDE SEQUENCE [LARGE SCALE GENOMIC DNA]</scope>
    <source>
        <strain evidence="2 3">PLY_AMNH</strain>
    </source>
</reference>
<proteinExistence type="predicted"/>
<feature type="region of interest" description="Disordered" evidence="1">
    <location>
        <begin position="396"/>
        <end position="575"/>
    </location>
</feature>
<evidence type="ECO:0000256" key="1">
    <source>
        <dbReference type="SAM" id="MobiDB-lite"/>
    </source>
</evidence>
<feature type="region of interest" description="Disordered" evidence="1">
    <location>
        <begin position="1"/>
        <end position="263"/>
    </location>
</feature>
<gene>
    <name evidence="2" type="ORF">CYMTET_18793</name>
</gene>
<evidence type="ECO:0000313" key="3">
    <source>
        <dbReference type="Proteomes" id="UP001190700"/>
    </source>
</evidence>
<dbReference type="EMBL" id="LGRX02008704">
    <property type="protein sequence ID" value="KAK3272943.1"/>
    <property type="molecule type" value="Genomic_DNA"/>
</dbReference>
<dbReference type="Proteomes" id="UP001190700">
    <property type="component" value="Unassembled WGS sequence"/>
</dbReference>
<dbReference type="AlphaFoldDB" id="A0AAE0L5K5"/>
<feature type="compositionally biased region" description="Basic and acidic residues" evidence="1">
    <location>
        <begin position="165"/>
        <end position="176"/>
    </location>
</feature>
<feature type="compositionally biased region" description="Polar residues" evidence="1">
    <location>
        <begin position="518"/>
        <end position="530"/>
    </location>
</feature>
<keyword evidence="3" id="KW-1185">Reference proteome</keyword>
<feature type="compositionally biased region" description="Polar residues" evidence="1">
    <location>
        <begin position="478"/>
        <end position="493"/>
    </location>
</feature>
<accession>A0AAE0L5K5</accession>
<feature type="compositionally biased region" description="Basic and acidic residues" evidence="1">
    <location>
        <begin position="1"/>
        <end position="10"/>
    </location>
</feature>
<sequence>MCDHPKELHDFTGSPVRSCPVTLQESAMEERASRSTLRTGKMEPRGEGEAAAAPLTRSRGSAPKLKEWDTERGSGIEACTSPVEESLKERERATSTSRKRLASAVDVEASECEPSTANVTTGKAAEASRRKPPATSKQRAAETVARNARERRASTAIEAANHCEAVVHQRDKERMTSLRNVPARAASAACEAQLASSMRPKSSPSAKPARALPAKAAGDRPVKGSADPAKPAGAPPAEGTTAPAKPAGGPAVNAADPPVKPAGAPLAKAAAVSAKPTQCSVGKAGARKAQATSAPAKPAQGQLPIGVDAVAKVKASPAVKTGASTAGSPAGTPAKRNGASTPAKLAATLTKRRAFPAPVVAAVAEPSPNSMAQRNAFEAAAPGKTGTAEAAEPAIKVASCAPSPKKAKTSPGRPLTGRAFEAAAPGKTGTPEAAERVIKVASCAPSPQKAKTSPGWPLTGRGPGRPRKNPLSPAKPYSPSTQMPQGDSSPTSSRKPRGRPRKGMVWCTARKSWVPAPTETSSSPMGTSAAGNEGNWSPLAAQASRTPTATSPFAPSATSQLPQAAPQAAGITDGSAGLPEAARLEGLQGAVPHTPQAVGNGPAAALQGGQGFQLPRFSMNWDYCESGPALPDPQLGTVVHIGCVPMGRQGEDVLLRAMSGAEGLGLRFAAEAGRGELWSSGAGGGVKVALDTHAQSTVLTLCELGPSIDRSGMWLAMRMTKEMKQAEDVRLLTQASHGVSVEQLIFLGSFPWVMGGAWPHGTYEKDLAGGYRIRITTGEVDEEEAGPALGPVQLRPVHMSSLAMLHEPSRGIAVAKCMLTYKNNCNCTGGPTIELFEVSQEWRKKGLARVLYEEVEVWLFEKMCGFSDIPADLAFPVQVRNSSLHTLVPRWTLEIVEWLLSCTCSLAHHSSSAARWRTSYPGWH</sequence>
<feature type="region of interest" description="Disordered" evidence="1">
    <location>
        <begin position="316"/>
        <end position="342"/>
    </location>
</feature>
<organism evidence="2 3">
    <name type="scientific">Cymbomonas tetramitiformis</name>
    <dbReference type="NCBI Taxonomy" id="36881"/>
    <lineage>
        <taxon>Eukaryota</taxon>
        <taxon>Viridiplantae</taxon>
        <taxon>Chlorophyta</taxon>
        <taxon>Pyramimonadophyceae</taxon>
        <taxon>Pyramimonadales</taxon>
        <taxon>Pyramimonadaceae</taxon>
        <taxon>Cymbomonas</taxon>
    </lineage>
</organism>
<feature type="compositionally biased region" description="Polar residues" evidence="1">
    <location>
        <begin position="543"/>
        <end position="562"/>
    </location>
</feature>
<protein>
    <submittedName>
        <fullName evidence="2">Uncharacterized protein</fullName>
    </submittedName>
</protein>
<feature type="compositionally biased region" description="Basic and acidic residues" evidence="1">
    <location>
        <begin position="64"/>
        <end position="74"/>
    </location>
</feature>
<feature type="compositionally biased region" description="Low complexity" evidence="1">
    <location>
        <begin position="183"/>
        <end position="216"/>
    </location>
</feature>
<evidence type="ECO:0000313" key="2">
    <source>
        <dbReference type="EMBL" id="KAK3272943.1"/>
    </source>
</evidence>